<evidence type="ECO:0000256" key="3">
    <source>
        <dbReference type="ARBA" id="ARBA00011557"/>
    </source>
</evidence>
<organism evidence="8 9">
    <name type="scientific">Candidatus Ornithospirochaeta avicola</name>
    <dbReference type="NCBI Taxonomy" id="2840896"/>
    <lineage>
        <taxon>Bacteria</taxon>
        <taxon>Pseudomonadati</taxon>
        <taxon>Spirochaetota</taxon>
        <taxon>Spirochaetia</taxon>
        <taxon>Spirochaetales</taxon>
        <taxon>Spirochaetaceae</taxon>
        <taxon>Spirochaetaceae incertae sedis</taxon>
        <taxon>Candidatus Ornithospirochaeta</taxon>
    </lineage>
</organism>
<evidence type="ECO:0000256" key="4">
    <source>
        <dbReference type="ARBA" id="ARBA00017470"/>
    </source>
</evidence>
<evidence type="ECO:0000256" key="7">
    <source>
        <dbReference type="SAM" id="SignalP"/>
    </source>
</evidence>
<protein>
    <recommendedName>
        <fullName evidence="4">sn-glycerol-3-phosphate-binding periplasmic protein UgpB</fullName>
    </recommendedName>
</protein>
<comment type="caution">
    <text evidence="8">The sequence shown here is derived from an EMBL/GenBank/DDBJ whole genome shotgun (WGS) entry which is preliminary data.</text>
</comment>
<evidence type="ECO:0000256" key="6">
    <source>
        <dbReference type="ARBA" id="ARBA00022729"/>
    </source>
</evidence>
<dbReference type="PANTHER" id="PTHR43649">
    <property type="entry name" value="ARABINOSE-BINDING PROTEIN-RELATED"/>
    <property type="match status" value="1"/>
</dbReference>
<reference evidence="8" key="1">
    <citation type="journal article" date="2021" name="PeerJ">
        <title>Extensive microbial diversity within the chicken gut microbiome revealed by metagenomics and culture.</title>
        <authorList>
            <person name="Gilroy R."/>
            <person name="Ravi A."/>
            <person name="Getino M."/>
            <person name="Pursley I."/>
            <person name="Horton D.L."/>
            <person name="Alikhan N.F."/>
            <person name="Baker D."/>
            <person name="Gharbi K."/>
            <person name="Hall N."/>
            <person name="Watson M."/>
            <person name="Adriaenssens E.M."/>
            <person name="Foster-Nyarko E."/>
            <person name="Jarju S."/>
            <person name="Secka A."/>
            <person name="Antonio M."/>
            <person name="Oren A."/>
            <person name="Chaudhuri R.R."/>
            <person name="La Ragione R."/>
            <person name="Hildebrand F."/>
            <person name="Pallen M.J."/>
        </authorList>
    </citation>
    <scope>NUCLEOTIDE SEQUENCE</scope>
    <source>
        <strain evidence="8">Gambia11-129</strain>
    </source>
</reference>
<keyword evidence="5" id="KW-0813">Transport</keyword>
<dbReference type="SUPFAM" id="SSF53850">
    <property type="entry name" value="Periplasmic binding protein-like II"/>
    <property type="match status" value="1"/>
</dbReference>
<dbReference type="Pfam" id="PF13416">
    <property type="entry name" value="SBP_bac_8"/>
    <property type="match status" value="1"/>
</dbReference>
<sequence>MKKLFAFLMVVLLVFIPVFAGGSKEEAATSTVDVSNITAEDLQNAHITIQMWHAQTGENGVALDKVVELFNQTNPYGITVVATNQGGYTDAHQKTLAALSAGSYPNITQAYNNNMMEYMPSGKLMQLDSYLADDFGISQEELSTVVPAYLGENKSFPDGHTYATSLGKSTEVMFYNKTFLDEHGLSVPTTYEELAEVSKAITAITGKPAFGHDSMDNFGIYGPINFGSEYADPQGNIYIFDENNIDTTKAFYQWWQKGINEGYFRTAGEDLYCSGPFGNGDIIIYIGSSSGASYITPNGFEVGVAPNPVGPNPAVIQQGGNFCGFTTGDALVDLATSIVLEYLYTAEAGALYSANTGYAPANKAALETDVYKDSIASGNLQAQAKNVSATYPDEYLAYDPVFENSYGVRQILSDVVENIALDPNADIDALIETAKSEIGI</sequence>
<accession>A0A9D1TMR5</accession>
<keyword evidence="6 7" id="KW-0732">Signal</keyword>
<comment type="similarity">
    <text evidence="2">Belongs to the bacterial solute-binding protein 1 family.</text>
</comment>
<evidence type="ECO:0000256" key="2">
    <source>
        <dbReference type="ARBA" id="ARBA00008520"/>
    </source>
</evidence>
<dbReference type="EMBL" id="DXHU01000015">
    <property type="protein sequence ID" value="HIV98787.1"/>
    <property type="molecule type" value="Genomic_DNA"/>
</dbReference>
<dbReference type="InterPro" id="IPR050490">
    <property type="entry name" value="Bact_solute-bd_prot1"/>
</dbReference>
<feature type="signal peptide" evidence="7">
    <location>
        <begin position="1"/>
        <end position="20"/>
    </location>
</feature>
<dbReference type="GO" id="GO:0042597">
    <property type="term" value="C:periplasmic space"/>
    <property type="evidence" value="ECO:0007669"/>
    <property type="project" value="UniProtKB-SubCell"/>
</dbReference>
<gene>
    <name evidence="8" type="ORF">IAB12_03280</name>
</gene>
<dbReference type="Gene3D" id="3.40.190.10">
    <property type="entry name" value="Periplasmic binding protein-like II"/>
    <property type="match status" value="1"/>
</dbReference>
<evidence type="ECO:0000256" key="5">
    <source>
        <dbReference type="ARBA" id="ARBA00022448"/>
    </source>
</evidence>
<dbReference type="InterPro" id="IPR006059">
    <property type="entry name" value="SBP"/>
</dbReference>
<evidence type="ECO:0000313" key="9">
    <source>
        <dbReference type="Proteomes" id="UP000823936"/>
    </source>
</evidence>
<comment type="subcellular location">
    <subcellularLocation>
        <location evidence="1">Periplasm</location>
    </subcellularLocation>
</comment>
<dbReference type="Proteomes" id="UP000823936">
    <property type="component" value="Unassembled WGS sequence"/>
</dbReference>
<proteinExistence type="inferred from homology"/>
<comment type="subunit">
    <text evidence="3">The complex is composed of two ATP-binding proteins (UgpC), two transmembrane proteins (UgpA and UgpE) and a solute-binding protein (UgpB).</text>
</comment>
<name>A0A9D1TMR5_9SPIO</name>
<dbReference type="AlphaFoldDB" id="A0A9D1TMR5"/>
<feature type="chain" id="PRO_5038342059" description="sn-glycerol-3-phosphate-binding periplasmic protein UgpB" evidence="7">
    <location>
        <begin position="21"/>
        <end position="440"/>
    </location>
</feature>
<evidence type="ECO:0000256" key="1">
    <source>
        <dbReference type="ARBA" id="ARBA00004418"/>
    </source>
</evidence>
<reference evidence="8" key="2">
    <citation type="submission" date="2021-04" db="EMBL/GenBank/DDBJ databases">
        <authorList>
            <person name="Gilroy R."/>
        </authorList>
    </citation>
    <scope>NUCLEOTIDE SEQUENCE</scope>
    <source>
        <strain evidence="8">Gambia11-129</strain>
    </source>
</reference>
<dbReference type="PANTHER" id="PTHR43649:SF31">
    <property type="entry name" value="SN-GLYCEROL-3-PHOSPHATE-BINDING PERIPLASMIC PROTEIN UGPB"/>
    <property type="match status" value="1"/>
</dbReference>
<evidence type="ECO:0000313" key="8">
    <source>
        <dbReference type="EMBL" id="HIV98787.1"/>
    </source>
</evidence>